<evidence type="ECO:0000256" key="1">
    <source>
        <dbReference type="SAM" id="MobiDB-lite"/>
    </source>
</evidence>
<proteinExistence type="predicted"/>
<protein>
    <recommendedName>
        <fullName evidence="5">Secreted protein</fullName>
    </recommendedName>
</protein>
<evidence type="ECO:0000313" key="3">
    <source>
        <dbReference type="EMBL" id="WPF25284.1"/>
    </source>
</evidence>
<keyword evidence="4" id="KW-1185">Reference proteome</keyword>
<feature type="compositionally biased region" description="Acidic residues" evidence="1">
    <location>
        <begin position="84"/>
        <end position="98"/>
    </location>
</feature>
<keyword evidence="2" id="KW-1133">Transmembrane helix</keyword>
<name>A0AAU0Q197_9CORY</name>
<feature type="region of interest" description="Disordered" evidence="1">
    <location>
        <begin position="44"/>
        <end position="126"/>
    </location>
</feature>
<keyword evidence="2" id="KW-0472">Membrane</keyword>
<reference evidence="3 4" key="1">
    <citation type="submission" date="2023-10" db="EMBL/GenBank/DDBJ databases">
        <title>complete genome sequence of Corynebacterium pseudokroppenstedtii P15-C1.</title>
        <authorList>
            <person name="Bruggemann H."/>
            <person name="Poehlein A."/>
        </authorList>
    </citation>
    <scope>NUCLEOTIDE SEQUENCE [LARGE SCALE GENOMIC DNA]</scope>
    <source>
        <strain evidence="3 4">P15_C1</strain>
    </source>
</reference>
<feature type="transmembrane region" description="Helical" evidence="2">
    <location>
        <begin position="21"/>
        <end position="39"/>
    </location>
</feature>
<dbReference type="Proteomes" id="UP001174314">
    <property type="component" value="Chromosome"/>
</dbReference>
<dbReference type="AlphaFoldDB" id="A0AAU0Q197"/>
<keyword evidence="2" id="KW-0812">Transmembrane</keyword>
<evidence type="ECO:0008006" key="5">
    <source>
        <dbReference type="Google" id="ProtNLM"/>
    </source>
</evidence>
<evidence type="ECO:0000256" key="2">
    <source>
        <dbReference type="SAM" id="Phobius"/>
    </source>
</evidence>
<feature type="compositionally biased region" description="Low complexity" evidence="1">
    <location>
        <begin position="48"/>
        <end position="83"/>
    </location>
</feature>
<dbReference type="RefSeq" id="WP_221924169.1">
    <property type="nucleotide sequence ID" value="NZ_CP137757.1"/>
</dbReference>
<evidence type="ECO:0000313" key="4">
    <source>
        <dbReference type="Proteomes" id="UP001174314"/>
    </source>
</evidence>
<dbReference type="EMBL" id="CP137757">
    <property type="protein sequence ID" value="WPF25284.1"/>
    <property type="molecule type" value="Genomic_DNA"/>
</dbReference>
<dbReference type="KEGG" id="cpsk:Q0N40_01660"/>
<gene>
    <name evidence="3" type="ORF">Q0N40_01660</name>
</gene>
<organism evidence="3 4">
    <name type="scientific">Corynebacterium pseudokroppenstedtii</name>
    <dbReference type="NCBI Taxonomy" id="2804917"/>
    <lineage>
        <taxon>Bacteria</taxon>
        <taxon>Bacillati</taxon>
        <taxon>Actinomycetota</taxon>
        <taxon>Actinomycetes</taxon>
        <taxon>Mycobacteriales</taxon>
        <taxon>Corynebacteriaceae</taxon>
        <taxon>Corynebacterium</taxon>
    </lineage>
</organism>
<sequence length="237" mass="25651">MSAQGNYNGLPHPPEIYRRRRIAAVVIVVVVIALLWWIISALSGGGNSSSTATESSVMTTTTKSTKPTTSSRSSESTRPSSESENPDESESEEPDASEEPSVAPDAKETCNVNDLQVEARTDADSYEPGQMPRFYLIAHNPTKGSCHVDLAKAPMKFEVYNLETNERVWSDVDCNNPAATGALDIGAGQTKNYMLSWSRTTSAPGECSDRVAVPSGSYYLHTLIGDQHSEPTTFNLT</sequence>
<accession>A0AAU0Q197</accession>